<dbReference type="InterPro" id="IPR009887">
    <property type="entry name" value="ANKH"/>
</dbReference>
<accession>A0A6B1FZ24</accession>
<proteinExistence type="predicted"/>
<feature type="transmembrane region" description="Helical" evidence="6">
    <location>
        <begin position="36"/>
        <end position="54"/>
    </location>
</feature>
<keyword evidence="5 6" id="KW-0472">Membrane</keyword>
<dbReference type="GO" id="GO:0035435">
    <property type="term" value="P:phosphate ion transmembrane transport"/>
    <property type="evidence" value="ECO:0007669"/>
    <property type="project" value="InterPro"/>
</dbReference>
<evidence type="ECO:0000256" key="1">
    <source>
        <dbReference type="ARBA" id="ARBA00004141"/>
    </source>
</evidence>
<dbReference type="GO" id="GO:0005886">
    <property type="term" value="C:plasma membrane"/>
    <property type="evidence" value="ECO:0007669"/>
    <property type="project" value="TreeGrafter"/>
</dbReference>
<protein>
    <submittedName>
        <fullName evidence="7">Uncharacterized protein</fullName>
    </submittedName>
</protein>
<keyword evidence="4 6" id="KW-1133">Transmembrane helix</keyword>
<comment type="subcellular location">
    <subcellularLocation>
        <location evidence="1">Membrane</location>
        <topology evidence="1">Multi-pass membrane protein</topology>
    </subcellularLocation>
</comment>
<keyword evidence="3 6" id="KW-0812">Transmembrane</keyword>
<reference evidence="7" key="1">
    <citation type="submission" date="2019-09" db="EMBL/GenBank/DDBJ databases">
        <title>Characterisation of the sponge microbiome using genome-centric metagenomics.</title>
        <authorList>
            <person name="Engelberts J.P."/>
            <person name="Robbins S.J."/>
            <person name="De Goeij J.M."/>
            <person name="Aranda M."/>
            <person name="Bell S.C."/>
            <person name="Webster N.S."/>
        </authorList>
    </citation>
    <scope>NUCLEOTIDE SEQUENCE</scope>
    <source>
        <strain evidence="7">SB0675_bin_29</strain>
    </source>
</reference>
<feature type="transmembrane region" description="Helical" evidence="6">
    <location>
        <begin position="60"/>
        <end position="81"/>
    </location>
</feature>
<name>A0A6B1FZ24_9CHLR</name>
<evidence type="ECO:0000313" key="7">
    <source>
        <dbReference type="EMBL" id="MYH60265.1"/>
    </source>
</evidence>
<dbReference type="GO" id="GO:0005315">
    <property type="term" value="F:phosphate transmembrane transporter activity"/>
    <property type="evidence" value="ECO:0007669"/>
    <property type="project" value="InterPro"/>
</dbReference>
<evidence type="ECO:0000256" key="5">
    <source>
        <dbReference type="ARBA" id="ARBA00023136"/>
    </source>
</evidence>
<comment type="caution">
    <text evidence="7">The sequence shown here is derived from an EMBL/GenBank/DDBJ whole genome shotgun (WGS) entry which is preliminary data.</text>
</comment>
<evidence type="ECO:0000256" key="3">
    <source>
        <dbReference type="ARBA" id="ARBA00022692"/>
    </source>
</evidence>
<keyword evidence="2" id="KW-0813">Transport</keyword>
<dbReference type="GO" id="GO:0030504">
    <property type="term" value="F:inorganic diphosphate transmembrane transporter activity"/>
    <property type="evidence" value="ECO:0007669"/>
    <property type="project" value="TreeGrafter"/>
</dbReference>
<sequence>MPLQIYTFFPFVVVHRAYFHSVAFMERDTRPMAVGAPMRTGAILIALLVLPLLGVQGATLGVAALLAGFTSETATLWWLILGKKQLRVWRTRPAV</sequence>
<evidence type="ECO:0000256" key="4">
    <source>
        <dbReference type="ARBA" id="ARBA00022989"/>
    </source>
</evidence>
<dbReference type="AlphaFoldDB" id="A0A6B1FZ24"/>
<dbReference type="PANTHER" id="PTHR28384:SF1">
    <property type="entry name" value="PROGRESSIVE ANKYLOSIS PROTEIN HOMOLOG"/>
    <property type="match status" value="1"/>
</dbReference>
<gene>
    <name evidence="7" type="ORF">F4148_00330</name>
</gene>
<evidence type="ECO:0000256" key="2">
    <source>
        <dbReference type="ARBA" id="ARBA00022448"/>
    </source>
</evidence>
<dbReference type="EMBL" id="VYDA01000012">
    <property type="protein sequence ID" value="MYH60265.1"/>
    <property type="molecule type" value="Genomic_DNA"/>
</dbReference>
<organism evidence="7">
    <name type="scientific">Caldilineaceae bacterium SB0675_bin_29</name>
    <dbReference type="NCBI Taxonomy" id="2605266"/>
    <lineage>
        <taxon>Bacteria</taxon>
        <taxon>Bacillati</taxon>
        <taxon>Chloroflexota</taxon>
        <taxon>Caldilineae</taxon>
        <taxon>Caldilineales</taxon>
        <taxon>Caldilineaceae</taxon>
    </lineage>
</organism>
<evidence type="ECO:0000256" key="6">
    <source>
        <dbReference type="SAM" id="Phobius"/>
    </source>
</evidence>
<dbReference type="PANTHER" id="PTHR28384">
    <property type="entry name" value="PROGRESSIVE ANKYLOSIS PROTEIN HOMOLOG"/>
    <property type="match status" value="1"/>
</dbReference>